<gene>
    <name evidence="1" type="ORF">M9H77_21325</name>
</gene>
<evidence type="ECO:0000313" key="1">
    <source>
        <dbReference type="EMBL" id="KAI5662002.1"/>
    </source>
</evidence>
<accession>A0ACC0ANH6</accession>
<comment type="caution">
    <text evidence="1">The sequence shown here is derived from an EMBL/GenBank/DDBJ whole genome shotgun (WGS) entry which is preliminary data.</text>
</comment>
<evidence type="ECO:0000313" key="2">
    <source>
        <dbReference type="Proteomes" id="UP001060085"/>
    </source>
</evidence>
<dbReference type="EMBL" id="CM044705">
    <property type="protein sequence ID" value="KAI5662002.1"/>
    <property type="molecule type" value="Genomic_DNA"/>
</dbReference>
<dbReference type="Proteomes" id="UP001060085">
    <property type="component" value="Linkage Group LG05"/>
</dbReference>
<sequence length="155" mass="17110">MCMGLGLTYIKGRRCLGGQDYRKNLRFLALSQQNKKNRNEGSGKGGEEGKGIQETHRWIHFLHQVSREEASDISCEILEEQGVGEVAQASHGKKSGGERFHETKRKAKEAMARGTTVSDDLALMAIVATGMSYGRVYRTGSEVAHLRTENSRAPS</sequence>
<organism evidence="1 2">
    <name type="scientific">Catharanthus roseus</name>
    <name type="common">Madagascar periwinkle</name>
    <name type="synonym">Vinca rosea</name>
    <dbReference type="NCBI Taxonomy" id="4058"/>
    <lineage>
        <taxon>Eukaryota</taxon>
        <taxon>Viridiplantae</taxon>
        <taxon>Streptophyta</taxon>
        <taxon>Embryophyta</taxon>
        <taxon>Tracheophyta</taxon>
        <taxon>Spermatophyta</taxon>
        <taxon>Magnoliopsida</taxon>
        <taxon>eudicotyledons</taxon>
        <taxon>Gunneridae</taxon>
        <taxon>Pentapetalae</taxon>
        <taxon>asterids</taxon>
        <taxon>lamiids</taxon>
        <taxon>Gentianales</taxon>
        <taxon>Apocynaceae</taxon>
        <taxon>Rauvolfioideae</taxon>
        <taxon>Vinceae</taxon>
        <taxon>Catharanthinae</taxon>
        <taxon>Catharanthus</taxon>
    </lineage>
</organism>
<keyword evidence="2" id="KW-1185">Reference proteome</keyword>
<name>A0ACC0ANH6_CATRO</name>
<protein>
    <submittedName>
        <fullName evidence="1">Uncharacterized protein</fullName>
    </submittedName>
</protein>
<reference evidence="2" key="1">
    <citation type="journal article" date="2023" name="Nat. Plants">
        <title>Single-cell RNA sequencing provides a high-resolution roadmap for understanding the multicellular compartmentation of specialized metabolism.</title>
        <authorList>
            <person name="Sun S."/>
            <person name="Shen X."/>
            <person name="Li Y."/>
            <person name="Li Y."/>
            <person name="Wang S."/>
            <person name="Li R."/>
            <person name="Zhang H."/>
            <person name="Shen G."/>
            <person name="Guo B."/>
            <person name="Wei J."/>
            <person name="Xu J."/>
            <person name="St-Pierre B."/>
            <person name="Chen S."/>
            <person name="Sun C."/>
        </authorList>
    </citation>
    <scope>NUCLEOTIDE SEQUENCE [LARGE SCALE GENOMIC DNA]</scope>
</reference>
<proteinExistence type="predicted"/>